<dbReference type="OrthoDB" id="5795668at2759"/>
<name>A0A8S1E5G9_9PELO</name>
<keyword evidence="1" id="KW-0812">Transmembrane</keyword>
<keyword evidence="3" id="KW-1185">Reference proteome</keyword>
<feature type="transmembrane region" description="Helical" evidence="1">
    <location>
        <begin position="166"/>
        <end position="194"/>
    </location>
</feature>
<accession>A0A8S1E5G9</accession>
<dbReference type="InterPro" id="IPR004950">
    <property type="entry name" value="DUF267_CAE_spp"/>
</dbReference>
<evidence type="ECO:0000313" key="3">
    <source>
        <dbReference type="Proteomes" id="UP000494206"/>
    </source>
</evidence>
<dbReference type="Proteomes" id="UP000494206">
    <property type="component" value="Unassembled WGS sequence"/>
</dbReference>
<dbReference type="AlphaFoldDB" id="A0A8S1E5G9"/>
<protein>
    <recommendedName>
        <fullName evidence="4">Gustatory receptor</fullName>
    </recommendedName>
</protein>
<feature type="transmembrane region" description="Helical" evidence="1">
    <location>
        <begin position="39"/>
        <end position="59"/>
    </location>
</feature>
<comment type="caution">
    <text evidence="2">The sequence shown here is derived from an EMBL/GenBank/DDBJ whole genome shotgun (WGS) entry which is preliminary data.</text>
</comment>
<feature type="transmembrane region" description="Helical" evidence="1">
    <location>
        <begin position="79"/>
        <end position="97"/>
    </location>
</feature>
<feature type="transmembrane region" description="Helical" evidence="1">
    <location>
        <begin position="134"/>
        <end position="154"/>
    </location>
</feature>
<evidence type="ECO:0000256" key="1">
    <source>
        <dbReference type="SAM" id="Phobius"/>
    </source>
</evidence>
<evidence type="ECO:0008006" key="4">
    <source>
        <dbReference type="Google" id="ProtNLM"/>
    </source>
</evidence>
<proteinExistence type="predicted"/>
<gene>
    <name evidence="2" type="ORF">CBOVIS_LOCUS503</name>
</gene>
<feature type="transmembrane region" description="Helical" evidence="1">
    <location>
        <begin position="245"/>
        <end position="266"/>
    </location>
</feature>
<evidence type="ECO:0000313" key="2">
    <source>
        <dbReference type="EMBL" id="CAB3397032.1"/>
    </source>
</evidence>
<dbReference type="PANTHER" id="PTHR31930:SF3">
    <property type="entry name" value="GUSTATORY RECEPTOR-RELATED"/>
    <property type="match status" value="1"/>
</dbReference>
<organism evidence="2 3">
    <name type="scientific">Caenorhabditis bovis</name>
    <dbReference type="NCBI Taxonomy" id="2654633"/>
    <lineage>
        <taxon>Eukaryota</taxon>
        <taxon>Metazoa</taxon>
        <taxon>Ecdysozoa</taxon>
        <taxon>Nematoda</taxon>
        <taxon>Chromadorea</taxon>
        <taxon>Rhabditida</taxon>
        <taxon>Rhabditina</taxon>
        <taxon>Rhabditomorpha</taxon>
        <taxon>Rhabditoidea</taxon>
        <taxon>Rhabditidae</taxon>
        <taxon>Peloderinae</taxon>
        <taxon>Caenorhabditis</taxon>
    </lineage>
</organism>
<dbReference type="Pfam" id="PF03268">
    <property type="entry name" value="DUF267"/>
    <property type="match status" value="1"/>
</dbReference>
<feature type="transmembrane region" description="Helical" evidence="1">
    <location>
        <begin position="272"/>
        <end position="297"/>
    </location>
</feature>
<keyword evidence="1" id="KW-0472">Membrane</keyword>
<dbReference type="EMBL" id="CADEPM010000001">
    <property type="protein sequence ID" value="CAB3397032.1"/>
    <property type="molecule type" value="Genomic_DNA"/>
</dbReference>
<reference evidence="2 3" key="1">
    <citation type="submission" date="2020-04" db="EMBL/GenBank/DDBJ databases">
        <authorList>
            <person name="Laetsch R D."/>
            <person name="Stevens L."/>
            <person name="Kumar S."/>
            <person name="Blaxter L. M."/>
        </authorList>
    </citation>
    <scope>NUCLEOTIDE SEQUENCE [LARGE SCALE GENOMIC DNA]</scope>
</reference>
<dbReference type="PANTHER" id="PTHR31930">
    <property type="entry name" value="SERPENTINE RECEPTOR, CLASS R"/>
    <property type="match status" value="1"/>
</dbReference>
<keyword evidence="1" id="KW-1133">Transmembrane helix</keyword>
<feature type="transmembrane region" description="Helical" evidence="1">
    <location>
        <begin position="356"/>
        <end position="373"/>
    </location>
</feature>
<sequence length="384" mass="43817">MVNVMIGDHASRLNLLGPYRYVIKCTGLDCSIFSNSMRCFYYISTAFSILVILVQFFRMAIFIKVEAHVLSFAWAESNYFGFMSIHGMVCSLCIFGWTKNRFIPNLIDDLIQLSSLRISPNADLDNYKCLQLKCAIFSIPLFVVALAYSIYSAIQHKVLLGGNETLIYLYILMPILTFHSCLIISCTLAIYVIANVALTREVEYLNHEMEKAEKDHNLQNLNVISLFSLRQIQILKVIQRANNSLGSYGNFGPIFSCFAFVNGVYLTSFLNAIPIVPFVFLMLNVVVCTFITLLTFIPACKLQNEIEKTARLIMMNCEFEHRKDLYRIYRLMRERILQSDTALYVLNGIPIKSKPINIAIFIIPNIGALLLLLKKCLNYNGINF</sequence>